<feature type="binding site" evidence="17">
    <location>
        <begin position="423"/>
        <end position="427"/>
    </location>
    <ligand>
        <name>AMP</name>
        <dbReference type="ChEBI" id="CHEBI:456215"/>
    </ligand>
</feature>
<keyword evidence="13" id="KW-0511">Multifunctional enzyme</keyword>
<dbReference type="EMBL" id="PQGG01000007">
    <property type="protein sequence ID" value="POP54200.1"/>
    <property type="molecule type" value="Genomic_DNA"/>
</dbReference>
<dbReference type="InterPro" id="IPR029056">
    <property type="entry name" value="Ribokinase-like"/>
</dbReference>
<keyword evidence="10 17" id="KW-0520">NAD</keyword>
<feature type="domain" description="YjeF N-terminal" evidence="21">
    <location>
        <begin position="20"/>
        <end position="221"/>
    </location>
</feature>
<name>A0A2S4HJX8_9GAMM</name>
<dbReference type="OrthoDB" id="9806925at2"/>
<dbReference type="InterPro" id="IPR030677">
    <property type="entry name" value="Nnr"/>
</dbReference>
<reference evidence="22" key="1">
    <citation type="submission" date="2018-01" db="EMBL/GenBank/DDBJ databases">
        <authorList>
            <person name="Yu X.-D."/>
        </authorList>
    </citation>
    <scope>NUCLEOTIDE SEQUENCE</scope>
    <source>
        <strain evidence="22">ZX-21</strain>
    </source>
</reference>
<dbReference type="NCBIfam" id="TIGR00196">
    <property type="entry name" value="yjeF_cterm"/>
    <property type="match status" value="1"/>
</dbReference>
<dbReference type="AlphaFoldDB" id="A0A2S4HJX8"/>
<evidence type="ECO:0000256" key="5">
    <source>
        <dbReference type="ARBA" id="ARBA00022723"/>
    </source>
</evidence>
<dbReference type="GO" id="GO:0052856">
    <property type="term" value="F:NAD(P)HX epimerase activity"/>
    <property type="evidence" value="ECO:0007669"/>
    <property type="project" value="UniProtKB-UniRule"/>
</dbReference>
<organism evidence="22 23">
    <name type="scientific">Zhongshania marina</name>
    <dbReference type="NCBI Taxonomy" id="2304603"/>
    <lineage>
        <taxon>Bacteria</taxon>
        <taxon>Pseudomonadati</taxon>
        <taxon>Pseudomonadota</taxon>
        <taxon>Gammaproteobacteria</taxon>
        <taxon>Cellvibrionales</taxon>
        <taxon>Spongiibacteraceae</taxon>
        <taxon>Zhongshania</taxon>
    </lineage>
</organism>
<evidence type="ECO:0000259" key="21">
    <source>
        <dbReference type="PROSITE" id="PS51385"/>
    </source>
</evidence>
<evidence type="ECO:0000256" key="12">
    <source>
        <dbReference type="ARBA" id="ARBA00023239"/>
    </source>
</evidence>
<feature type="binding site" evidence="18">
    <location>
        <begin position="67"/>
        <end position="71"/>
    </location>
    <ligand>
        <name>(6S)-NADPHX</name>
        <dbReference type="ChEBI" id="CHEBI:64076"/>
    </ligand>
</feature>
<feature type="binding site" evidence="18">
    <location>
        <position position="164"/>
    </location>
    <ligand>
        <name>(6S)-NADPHX</name>
        <dbReference type="ChEBI" id="CHEBI:64076"/>
    </ligand>
</feature>
<evidence type="ECO:0000259" key="20">
    <source>
        <dbReference type="PROSITE" id="PS51383"/>
    </source>
</evidence>
<keyword evidence="6 17" id="KW-0547">Nucleotide-binding</keyword>
<evidence type="ECO:0000256" key="17">
    <source>
        <dbReference type="HAMAP-Rule" id="MF_01965"/>
    </source>
</evidence>
<comment type="function">
    <text evidence="14 19">Bifunctional enzyme that catalyzes the epimerization of the S- and R-forms of NAD(P)HX and the dehydration of the S-form of NAD(P)HX at the expense of ADP, which is converted to AMP. This allows the repair of both epimers of NAD(P)HX, a damaged form of NAD(P)H that is a result of enzymatic or heat-dependent hydration.</text>
</comment>
<dbReference type="EC" id="5.1.99.6" evidence="19"/>
<feature type="binding site" evidence="18">
    <location>
        <position position="131"/>
    </location>
    <ligand>
        <name>K(+)</name>
        <dbReference type="ChEBI" id="CHEBI:29103"/>
    </ligand>
</feature>
<dbReference type="Gene3D" id="3.40.50.10260">
    <property type="entry name" value="YjeF N-terminal domain"/>
    <property type="match status" value="1"/>
</dbReference>
<evidence type="ECO:0000256" key="16">
    <source>
        <dbReference type="ARBA" id="ARBA00049209"/>
    </source>
</evidence>
<comment type="catalytic activity">
    <reaction evidence="1 18 19">
        <text>(6R)-NADHX = (6S)-NADHX</text>
        <dbReference type="Rhea" id="RHEA:32215"/>
        <dbReference type="ChEBI" id="CHEBI:64074"/>
        <dbReference type="ChEBI" id="CHEBI:64075"/>
        <dbReference type="EC" id="5.1.99.6"/>
    </reaction>
</comment>
<evidence type="ECO:0000256" key="10">
    <source>
        <dbReference type="ARBA" id="ARBA00023027"/>
    </source>
</evidence>
<dbReference type="SUPFAM" id="SSF64153">
    <property type="entry name" value="YjeF N-terminal domain-like"/>
    <property type="match status" value="1"/>
</dbReference>
<feature type="binding site" evidence="17">
    <location>
        <position position="455"/>
    </location>
    <ligand>
        <name>(6S)-NADPHX</name>
        <dbReference type="ChEBI" id="CHEBI:64076"/>
    </ligand>
</feature>
<dbReference type="RefSeq" id="WP_103682961.1">
    <property type="nucleotide sequence ID" value="NZ_PQGG01000007.1"/>
</dbReference>
<dbReference type="HAMAP" id="MF_01965">
    <property type="entry name" value="NADHX_dehydratase"/>
    <property type="match status" value="1"/>
</dbReference>
<proteinExistence type="inferred from homology"/>
<feature type="binding site" evidence="17">
    <location>
        <position position="336"/>
    </location>
    <ligand>
        <name>(6S)-NADPHX</name>
        <dbReference type="ChEBI" id="CHEBI:64076"/>
    </ligand>
</feature>
<evidence type="ECO:0000256" key="8">
    <source>
        <dbReference type="ARBA" id="ARBA00022857"/>
    </source>
</evidence>
<comment type="function">
    <text evidence="17">Catalyzes the dehydration of the S-form of NAD(P)HX at the expense of ADP, which is converted to AMP. Together with NAD(P)HX epimerase, which catalyzes the epimerization of the S- and R-forms, the enzyme allows the repair of both epimers of NAD(P)HX, a damaged form of NAD(P)H that is a result of enzymatic or heat-dependent hydration.</text>
</comment>
<evidence type="ECO:0000256" key="9">
    <source>
        <dbReference type="ARBA" id="ARBA00022958"/>
    </source>
</evidence>
<evidence type="ECO:0000256" key="15">
    <source>
        <dbReference type="ARBA" id="ARBA00048238"/>
    </source>
</evidence>
<keyword evidence="9 18" id="KW-0630">Potassium</keyword>
<keyword evidence="7 17" id="KW-0067">ATP-binding</keyword>
<dbReference type="Gene3D" id="3.40.1190.20">
    <property type="match status" value="1"/>
</dbReference>
<gene>
    <name evidence="18" type="primary">nnrE</name>
    <name evidence="17" type="synonym">nnrD</name>
    <name evidence="22" type="ORF">C0068_02730</name>
</gene>
<dbReference type="GO" id="GO:0005524">
    <property type="term" value="F:ATP binding"/>
    <property type="evidence" value="ECO:0007669"/>
    <property type="project" value="UniProtKB-UniRule"/>
</dbReference>
<dbReference type="CDD" id="cd01171">
    <property type="entry name" value="YXKO-related"/>
    <property type="match status" value="1"/>
</dbReference>
<evidence type="ECO:0000256" key="6">
    <source>
        <dbReference type="ARBA" id="ARBA00022741"/>
    </source>
</evidence>
<evidence type="ECO:0000256" key="18">
    <source>
        <dbReference type="HAMAP-Rule" id="MF_01966"/>
    </source>
</evidence>
<feature type="binding site" evidence="17">
    <location>
        <position position="386"/>
    </location>
    <ligand>
        <name>(6S)-NADPHX</name>
        <dbReference type="ChEBI" id="CHEBI:64076"/>
    </ligand>
</feature>
<evidence type="ECO:0000256" key="4">
    <source>
        <dbReference type="ARBA" id="ARBA00009524"/>
    </source>
</evidence>
<evidence type="ECO:0000256" key="7">
    <source>
        <dbReference type="ARBA" id="ARBA00022840"/>
    </source>
</evidence>
<comment type="similarity">
    <text evidence="4 19">In the C-terminal section; belongs to the NnrD/CARKD family.</text>
</comment>
<dbReference type="InterPro" id="IPR004443">
    <property type="entry name" value="YjeF_N_dom"/>
</dbReference>
<keyword evidence="11 18" id="KW-0413">Isomerase</keyword>
<feature type="binding site" evidence="17">
    <location>
        <position position="270"/>
    </location>
    <ligand>
        <name>(6S)-NADPHX</name>
        <dbReference type="ChEBI" id="CHEBI:64076"/>
    </ligand>
</feature>
<feature type="binding site" evidence="18">
    <location>
        <position position="167"/>
    </location>
    <ligand>
        <name>K(+)</name>
        <dbReference type="ChEBI" id="CHEBI:29103"/>
    </ligand>
</feature>
<feature type="domain" description="YjeF C-terminal" evidence="20">
    <location>
        <begin position="234"/>
        <end position="513"/>
    </location>
</feature>
<comment type="similarity">
    <text evidence="17">Belongs to the NnrD/CARKD family.</text>
</comment>
<dbReference type="EC" id="4.2.1.136" evidence="19"/>
<comment type="similarity">
    <text evidence="18">Belongs to the NnrE/AIBP family.</text>
</comment>
<dbReference type="GO" id="GO:0046872">
    <property type="term" value="F:metal ion binding"/>
    <property type="evidence" value="ECO:0007669"/>
    <property type="project" value="UniProtKB-UniRule"/>
</dbReference>
<dbReference type="InterPro" id="IPR000631">
    <property type="entry name" value="CARKD"/>
</dbReference>
<evidence type="ECO:0000256" key="2">
    <source>
        <dbReference type="ARBA" id="ARBA00000909"/>
    </source>
</evidence>
<keyword evidence="12 17" id="KW-0456">Lyase</keyword>
<accession>A0A2S4HJX8</accession>
<evidence type="ECO:0000313" key="22">
    <source>
        <dbReference type="EMBL" id="POP54200.1"/>
    </source>
</evidence>
<keyword evidence="8 17" id="KW-0521">NADP</keyword>
<evidence type="ECO:0000256" key="14">
    <source>
        <dbReference type="ARBA" id="ARBA00025153"/>
    </source>
</evidence>
<dbReference type="Proteomes" id="UP000237222">
    <property type="component" value="Unassembled WGS sequence"/>
</dbReference>
<dbReference type="PANTHER" id="PTHR12592">
    <property type="entry name" value="ATP-DEPENDENT (S)-NAD(P)H-HYDRATE DEHYDRATASE FAMILY MEMBER"/>
    <property type="match status" value="1"/>
</dbReference>
<evidence type="ECO:0000256" key="1">
    <source>
        <dbReference type="ARBA" id="ARBA00000013"/>
    </source>
</evidence>
<comment type="function">
    <text evidence="18">Catalyzes the epimerization of the S- and R-forms of NAD(P)HX, a damaged form of NAD(P)H that is a result of enzymatic or heat-dependent hydration. This is a prerequisite for the S-specific NAD(P)H-hydrate dehydratase to allow the repair of both epimers of NAD(P)HX.</text>
</comment>
<dbReference type="PROSITE" id="PS51385">
    <property type="entry name" value="YJEF_N"/>
    <property type="match status" value="1"/>
</dbReference>
<dbReference type="PIRSF" id="PIRSF017184">
    <property type="entry name" value="Nnr"/>
    <property type="match status" value="1"/>
</dbReference>
<dbReference type="HAMAP" id="MF_01966">
    <property type="entry name" value="NADHX_epimerase"/>
    <property type="match status" value="1"/>
</dbReference>
<evidence type="ECO:0000256" key="3">
    <source>
        <dbReference type="ARBA" id="ARBA00006001"/>
    </source>
</evidence>
<sequence length="517" mass="53236">MSLRREDLELGLVLYTAAQVRELDRLAIAGGIAGFELMRRAGQAAFASLQQRWPDRSPIKVFCGGGNNGGDGYIVAALAAEASLPVKVWALADPTSLSGDAALAMEWAVEAGVAIQQWRGEAPNKAGLVVDALLGTGLKGSVREKYAQAISAINASGVPVLALDVPSGLCSDSGRKLGAAIKASATISFIGRKRGLYTLEGIDCAGEKLFDDLAVPREVYRQLDANVFDKTRQLDCAAMLARWGVRPRNAHKGSFGHVLVIGGDVGMAGACLLAATAAARSGAGLVSCITRPEHSSMFVAARPELMVHGLSEEHIAIDGAAMGLISKASVVVIGPGLGQGGWGRALLSAVLSTDLPLIIDADALNMVALAPEILNSHRGPRILTPHPGEAARLLHCSTADIQADRFSSVIMLRDKYHATVLLKGAGTLIASADGASPIYLNSGGNPGMATGGMGDVLAGITAAFVAQGHEPTVATCLAAAVHSAAADRAAQHGERGMLASDVIDNLRGVINGYAAVS</sequence>
<evidence type="ECO:0000256" key="13">
    <source>
        <dbReference type="ARBA" id="ARBA00023268"/>
    </source>
</evidence>
<evidence type="ECO:0000313" key="23">
    <source>
        <dbReference type="Proteomes" id="UP000237222"/>
    </source>
</evidence>
<comment type="caution">
    <text evidence="22">The sequence shown here is derived from an EMBL/GenBank/DDBJ whole genome shotgun (WGS) entry which is preliminary data.</text>
</comment>
<evidence type="ECO:0000256" key="11">
    <source>
        <dbReference type="ARBA" id="ARBA00023235"/>
    </source>
</evidence>
<dbReference type="SUPFAM" id="SSF53613">
    <property type="entry name" value="Ribokinase-like"/>
    <property type="match status" value="1"/>
</dbReference>
<comment type="cofactor">
    <cofactor evidence="17">
        <name>Mg(2+)</name>
        <dbReference type="ChEBI" id="CHEBI:18420"/>
    </cofactor>
</comment>
<dbReference type="GO" id="GO:0110051">
    <property type="term" value="P:metabolite repair"/>
    <property type="evidence" value="ECO:0007669"/>
    <property type="project" value="TreeGrafter"/>
</dbReference>
<feature type="binding site" evidence="18">
    <location>
        <position position="146"/>
    </location>
    <ligand>
        <name>(6S)-NADPHX</name>
        <dbReference type="ChEBI" id="CHEBI:64076"/>
    </ligand>
</feature>
<dbReference type="Pfam" id="PF03853">
    <property type="entry name" value="YjeF_N"/>
    <property type="match status" value="1"/>
</dbReference>
<evidence type="ECO:0000256" key="19">
    <source>
        <dbReference type="PIRNR" id="PIRNR017184"/>
    </source>
</evidence>
<comment type="catalytic activity">
    <reaction evidence="15 17 19">
        <text>(6S)-NADHX + ADP = AMP + phosphate + NADH + H(+)</text>
        <dbReference type="Rhea" id="RHEA:32223"/>
        <dbReference type="ChEBI" id="CHEBI:15378"/>
        <dbReference type="ChEBI" id="CHEBI:43474"/>
        <dbReference type="ChEBI" id="CHEBI:57945"/>
        <dbReference type="ChEBI" id="CHEBI:64074"/>
        <dbReference type="ChEBI" id="CHEBI:456215"/>
        <dbReference type="ChEBI" id="CHEBI:456216"/>
        <dbReference type="EC" id="4.2.1.136"/>
    </reaction>
</comment>
<feature type="binding site" evidence="17">
    <location>
        <position position="454"/>
    </location>
    <ligand>
        <name>AMP</name>
        <dbReference type="ChEBI" id="CHEBI:456215"/>
    </ligand>
</feature>
<comment type="catalytic activity">
    <reaction evidence="2 18 19">
        <text>(6R)-NADPHX = (6S)-NADPHX</text>
        <dbReference type="Rhea" id="RHEA:32227"/>
        <dbReference type="ChEBI" id="CHEBI:64076"/>
        <dbReference type="ChEBI" id="CHEBI:64077"/>
        <dbReference type="EC" id="5.1.99.6"/>
    </reaction>
</comment>
<dbReference type="GO" id="GO:0052855">
    <property type="term" value="F:ADP-dependent NAD(P)H-hydrate dehydratase activity"/>
    <property type="evidence" value="ECO:0007669"/>
    <property type="project" value="UniProtKB-UniRule"/>
</dbReference>
<dbReference type="NCBIfam" id="TIGR00197">
    <property type="entry name" value="yjeF_nterm"/>
    <property type="match status" value="1"/>
</dbReference>
<protein>
    <recommendedName>
        <fullName evidence="19">Bifunctional NAD(P)H-hydrate repair enzyme</fullName>
    </recommendedName>
    <alternativeName>
        <fullName evidence="19">Nicotinamide nucleotide repair protein</fullName>
    </alternativeName>
    <domain>
        <recommendedName>
            <fullName evidence="19">ADP-dependent (S)-NAD(P)H-hydrate dehydratase</fullName>
            <ecNumber evidence="19">4.2.1.136</ecNumber>
        </recommendedName>
        <alternativeName>
            <fullName evidence="19">ADP-dependent NAD(P)HX dehydratase</fullName>
        </alternativeName>
    </domain>
    <domain>
        <recommendedName>
            <fullName evidence="19">NAD(P)H-hydrate epimerase</fullName>
            <ecNumber evidence="19">5.1.99.6</ecNumber>
        </recommendedName>
    </domain>
</protein>
<dbReference type="PANTHER" id="PTHR12592:SF0">
    <property type="entry name" value="ATP-DEPENDENT (S)-NAD(P)H-HYDRATE DEHYDRATASE"/>
    <property type="match status" value="1"/>
</dbReference>
<comment type="similarity">
    <text evidence="3 19">In the N-terminal section; belongs to the NnrE/AIBP family.</text>
</comment>
<dbReference type="InterPro" id="IPR036652">
    <property type="entry name" value="YjeF_N_dom_sf"/>
</dbReference>
<feature type="binding site" evidence="18">
    <location>
        <begin position="135"/>
        <end position="141"/>
    </location>
    <ligand>
        <name>(6S)-NADPHX</name>
        <dbReference type="ChEBI" id="CHEBI:64076"/>
    </ligand>
</feature>
<feature type="binding site" evidence="18">
    <location>
        <position position="68"/>
    </location>
    <ligand>
        <name>K(+)</name>
        <dbReference type="ChEBI" id="CHEBI:29103"/>
    </ligand>
</feature>
<comment type="catalytic activity">
    <reaction evidence="16 17 19">
        <text>(6S)-NADPHX + ADP = AMP + phosphate + NADPH + H(+)</text>
        <dbReference type="Rhea" id="RHEA:32235"/>
        <dbReference type="ChEBI" id="CHEBI:15378"/>
        <dbReference type="ChEBI" id="CHEBI:43474"/>
        <dbReference type="ChEBI" id="CHEBI:57783"/>
        <dbReference type="ChEBI" id="CHEBI:64076"/>
        <dbReference type="ChEBI" id="CHEBI:456215"/>
        <dbReference type="ChEBI" id="CHEBI:456216"/>
        <dbReference type="EC" id="4.2.1.136"/>
    </reaction>
</comment>
<dbReference type="GO" id="GO:0046496">
    <property type="term" value="P:nicotinamide nucleotide metabolic process"/>
    <property type="evidence" value="ECO:0007669"/>
    <property type="project" value="UniProtKB-UniRule"/>
</dbReference>
<dbReference type="Pfam" id="PF01256">
    <property type="entry name" value="Carb_kinase"/>
    <property type="match status" value="1"/>
</dbReference>
<keyword evidence="5 18" id="KW-0479">Metal-binding</keyword>
<dbReference type="PROSITE" id="PS51383">
    <property type="entry name" value="YJEF_C_3"/>
    <property type="match status" value="1"/>
</dbReference>
<comment type="cofactor">
    <cofactor evidence="18 19">
        <name>K(+)</name>
        <dbReference type="ChEBI" id="CHEBI:29103"/>
    </cofactor>
    <text evidence="18 19">Binds 1 potassium ion per subunit.</text>
</comment>
<comment type="subunit">
    <text evidence="17">Homotetramer.</text>
</comment>